<comment type="caution">
    <text evidence="1">The sequence shown here is derived from an EMBL/GenBank/DDBJ whole genome shotgun (WGS) entry which is preliminary data.</text>
</comment>
<evidence type="ECO:0000313" key="2">
    <source>
        <dbReference type="Proteomes" id="UP001165378"/>
    </source>
</evidence>
<dbReference type="Proteomes" id="UP001165378">
    <property type="component" value="Unassembled WGS sequence"/>
</dbReference>
<dbReference type="AlphaFoldDB" id="A0AA41Q7S5"/>
<protein>
    <submittedName>
        <fullName evidence="1">Uncharacterized protein</fullName>
    </submittedName>
</protein>
<gene>
    <name evidence="1" type="ORF">LZ495_39010</name>
</gene>
<proteinExistence type="predicted"/>
<accession>A0AA41Q7S5</accession>
<reference evidence="1" key="1">
    <citation type="submission" date="2022-01" db="EMBL/GenBank/DDBJ databases">
        <title>Genome-Based Taxonomic Classification of the Phylum Actinobacteria.</title>
        <authorList>
            <person name="Gao Y."/>
        </authorList>
    </citation>
    <scope>NUCLEOTIDE SEQUENCE</scope>
    <source>
        <strain evidence="1">KLBMP 8922</strain>
    </source>
</reference>
<name>A0AA41Q7S5_9ACTN</name>
<sequence length="291" mass="32123">MDLTAHMAALDDLLAMPIPGDSPRRTHVLRLAAATPTDDPDAMRAHVAEILRTLARRIGHSRTIALAGFVEPSFRSAAAQLLDSSGCASIVELYGWVDGPTLWFGLGILTDVDGTVQLVAVFRPGAVPWPTLRGRDWSVAHCVEQLAALTGLPPGHSPPPVDWLAVEAGLRRRLPQDYKLLVDTFGPGSFDDILGLHVPGPWNDWYHQDLVATPVGPAPRLVHWASTEDERFFWAATGDDPDTWPIVVLEIGCDEEHHNVRTVEFVHHMLADRHHPYSIARYVESHSFHPE</sequence>
<dbReference type="EMBL" id="JAKFHA010000045">
    <property type="protein sequence ID" value="MCF2533179.1"/>
    <property type="molecule type" value="Genomic_DNA"/>
</dbReference>
<dbReference type="InterPro" id="IPR037883">
    <property type="entry name" value="Knr4/Smi1-like_sf"/>
</dbReference>
<dbReference type="RefSeq" id="WP_235057956.1">
    <property type="nucleotide sequence ID" value="NZ_JAKFHA010000045.1"/>
</dbReference>
<organism evidence="1 2">
    <name type="scientific">Yinghuangia soli</name>
    <dbReference type="NCBI Taxonomy" id="2908204"/>
    <lineage>
        <taxon>Bacteria</taxon>
        <taxon>Bacillati</taxon>
        <taxon>Actinomycetota</taxon>
        <taxon>Actinomycetes</taxon>
        <taxon>Kitasatosporales</taxon>
        <taxon>Streptomycetaceae</taxon>
        <taxon>Yinghuangia</taxon>
    </lineage>
</organism>
<evidence type="ECO:0000313" key="1">
    <source>
        <dbReference type="EMBL" id="MCF2533179.1"/>
    </source>
</evidence>
<keyword evidence="2" id="KW-1185">Reference proteome</keyword>
<dbReference type="SUPFAM" id="SSF160631">
    <property type="entry name" value="SMI1/KNR4-like"/>
    <property type="match status" value="1"/>
</dbReference>